<gene>
    <name evidence="1" type="ORF">HNY73_019898</name>
</gene>
<organism evidence="1 2">
    <name type="scientific">Argiope bruennichi</name>
    <name type="common">Wasp spider</name>
    <name type="synonym">Aranea bruennichi</name>
    <dbReference type="NCBI Taxonomy" id="94029"/>
    <lineage>
        <taxon>Eukaryota</taxon>
        <taxon>Metazoa</taxon>
        <taxon>Ecdysozoa</taxon>
        <taxon>Arthropoda</taxon>
        <taxon>Chelicerata</taxon>
        <taxon>Arachnida</taxon>
        <taxon>Araneae</taxon>
        <taxon>Araneomorphae</taxon>
        <taxon>Entelegynae</taxon>
        <taxon>Araneoidea</taxon>
        <taxon>Araneidae</taxon>
        <taxon>Argiope</taxon>
    </lineage>
</organism>
<sequence length="92" mass="10058">MPSNVQSILTAMTPLNATKAAEMVDRILEVTLPEHFEKKLCRYADQEASLIDAITFAFESAALLCPRTSVGILKSSKTTPRSVLSLATSREM</sequence>
<accession>A0A8T0E664</accession>
<reference evidence="1" key="1">
    <citation type="journal article" date="2020" name="bioRxiv">
        <title>Chromosome-level reference genome of the European wasp spider Argiope bruennichi: a resource for studies on range expansion and evolutionary adaptation.</title>
        <authorList>
            <person name="Sheffer M.M."/>
            <person name="Hoppe A."/>
            <person name="Krehenwinkel H."/>
            <person name="Uhl G."/>
            <person name="Kuss A.W."/>
            <person name="Jensen L."/>
            <person name="Jensen C."/>
            <person name="Gillespie R.G."/>
            <person name="Hoff K.J."/>
            <person name="Prost S."/>
        </authorList>
    </citation>
    <scope>NUCLEOTIDE SEQUENCE</scope>
</reference>
<comment type="caution">
    <text evidence="1">The sequence shown here is derived from an EMBL/GenBank/DDBJ whole genome shotgun (WGS) entry which is preliminary data.</text>
</comment>
<keyword evidence="2" id="KW-1185">Reference proteome</keyword>
<dbReference type="AlphaFoldDB" id="A0A8T0E664"/>
<proteinExistence type="predicted"/>
<dbReference type="Proteomes" id="UP000807504">
    <property type="component" value="Unassembled WGS sequence"/>
</dbReference>
<reference evidence="1" key="2">
    <citation type="submission" date="2020-06" db="EMBL/GenBank/DDBJ databases">
        <authorList>
            <person name="Sheffer M."/>
        </authorList>
    </citation>
    <scope>NUCLEOTIDE SEQUENCE</scope>
</reference>
<dbReference type="EMBL" id="JABXBU010002230">
    <property type="protein sequence ID" value="KAF8766877.1"/>
    <property type="molecule type" value="Genomic_DNA"/>
</dbReference>
<protein>
    <submittedName>
        <fullName evidence="1">Uncharacterized protein</fullName>
    </submittedName>
</protein>
<evidence type="ECO:0000313" key="2">
    <source>
        <dbReference type="Proteomes" id="UP000807504"/>
    </source>
</evidence>
<name>A0A8T0E664_ARGBR</name>
<evidence type="ECO:0000313" key="1">
    <source>
        <dbReference type="EMBL" id="KAF8766877.1"/>
    </source>
</evidence>